<evidence type="ECO:0000313" key="3">
    <source>
        <dbReference type="Proteomes" id="UP000799118"/>
    </source>
</evidence>
<feature type="region of interest" description="Disordered" evidence="1">
    <location>
        <begin position="71"/>
        <end position="100"/>
    </location>
</feature>
<dbReference type="Proteomes" id="UP000799118">
    <property type="component" value="Unassembled WGS sequence"/>
</dbReference>
<sequence>MAGCNFHSEDTGDCCTCDGYELDPDSDSLKCSSCNHSEKVHSHSLPASTQQKPKKLEVMKLLKSLGKSGQFDEANNEANRNLVSKKSKKNTSLSSSTASSSSQHGLAQVALLFLGLELDEDAFLSLKHRIKFDENAFSCLRKLGLCKVGQSKSDLTFSQSMDTDQIEERLAKILGAPMEYLLQLGEEEEARQWRLLKVEGKFFKLLSEDSPDGGILYKARGTPGKSWTVHSVIIISVRPLPVHIMKLECTDWEQYARRFLRDIGWQGAEEFGDLFPSTGKKRARSSSPGEDDSGDESASQAPPPRKSQRLSNKKTSPPNFDLTWHDDDDKKNVQENKTIEVVDDSGDDYEDPKPSSPILAPATMNVWDLSCNCDEKNVQENETIEVVDDSGDDYEDPKPSSPILAPATMNVWDLSHKLEYFTKN</sequence>
<dbReference type="OrthoDB" id="3111945at2759"/>
<name>A0A6A4GJX1_9AGAR</name>
<proteinExistence type="predicted"/>
<protein>
    <submittedName>
        <fullName evidence="2">Uncharacterized protein</fullName>
    </submittedName>
</protein>
<gene>
    <name evidence="2" type="ORF">BT96DRAFT_1087419</name>
</gene>
<accession>A0A6A4GJX1</accession>
<dbReference type="EMBL" id="ML769920">
    <property type="protein sequence ID" value="KAE9386032.1"/>
    <property type="molecule type" value="Genomic_DNA"/>
</dbReference>
<keyword evidence="3" id="KW-1185">Reference proteome</keyword>
<dbReference type="AlphaFoldDB" id="A0A6A4GJX1"/>
<feature type="compositionally biased region" description="Low complexity" evidence="1">
    <location>
        <begin position="90"/>
        <end position="100"/>
    </location>
</feature>
<evidence type="ECO:0000256" key="1">
    <source>
        <dbReference type="SAM" id="MobiDB-lite"/>
    </source>
</evidence>
<feature type="region of interest" description="Disordered" evidence="1">
    <location>
        <begin position="274"/>
        <end position="335"/>
    </location>
</feature>
<evidence type="ECO:0000313" key="2">
    <source>
        <dbReference type="EMBL" id="KAE9386032.1"/>
    </source>
</evidence>
<reference evidence="2" key="1">
    <citation type="journal article" date="2019" name="Environ. Microbiol.">
        <title>Fungal ecological strategies reflected in gene transcription - a case study of two litter decomposers.</title>
        <authorList>
            <person name="Barbi F."/>
            <person name="Kohler A."/>
            <person name="Barry K."/>
            <person name="Baskaran P."/>
            <person name="Daum C."/>
            <person name="Fauchery L."/>
            <person name="Ihrmark K."/>
            <person name="Kuo A."/>
            <person name="LaButti K."/>
            <person name="Lipzen A."/>
            <person name="Morin E."/>
            <person name="Grigoriev I.V."/>
            <person name="Henrissat B."/>
            <person name="Lindahl B."/>
            <person name="Martin F."/>
        </authorList>
    </citation>
    <scope>NUCLEOTIDE SEQUENCE</scope>
    <source>
        <strain evidence="2">JB14</strain>
    </source>
</reference>
<organism evidence="2 3">
    <name type="scientific">Gymnopus androsaceus JB14</name>
    <dbReference type="NCBI Taxonomy" id="1447944"/>
    <lineage>
        <taxon>Eukaryota</taxon>
        <taxon>Fungi</taxon>
        <taxon>Dikarya</taxon>
        <taxon>Basidiomycota</taxon>
        <taxon>Agaricomycotina</taxon>
        <taxon>Agaricomycetes</taxon>
        <taxon>Agaricomycetidae</taxon>
        <taxon>Agaricales</taxon>
        <taxon>Marasmiineae</taxon>
        <taxon>Omphalotaceae</taxon>
        <taxon>Gymnopus</taxon>
    </lineage>
</organism>
<feature type="compositionally biased region" description="Basic and acidic residues" evidence="1">
    <location>
        <begin position="323"/>
        <end position="335"/>
    </location>
</feature>